<dbReference type="AlphaFoldDB" id="A0A976IL03"/>
<proteinExistence type="predicted"/>
<dbReference type="EMBL" id="SHOA02000018">
    <property type="protein sequence ID" value="TDH73772.1"/>
    <property type="molecule type" value="Genomic_DNA"/>
</dbReference>
<dbReference type="GeneID" id="94351536"/>
<name>A0A976IL03_BRELC</name>
<protein>
    <submittedName>
        <fullName evidence="1">Uncharacterized protein</fullName>
    </submittedName>
</protein>
<keyword evidence="2" id="KW-1185">Reference proteome</keyword>
<evidence type="ECO:0000313" key="2">
    <source>
        <dbReference type="Proteomes" id="UP000294530"/>
    </source>
</evidence>
<accession>A0A976IL03</accession>
<organism evidence="1 2">
    <name type="scientific">Bremia lactucae</name>
    <name type="common">Lettuce downy mildew</name>
    <dbReference type="NCBI Taxonomy" id="4779"/>
    <lineage>
        <taxon>Eukaryota</taxon>
        <taxon>Sar</taxon>
        <taxon>Stramenopiles</taxon>
        <taxon>Oomycota</taxon>
        <taxon>Peronosporomycetes</taxon>
        <taxon>Peronosporales</taxon>
        <taxon>Peronosporaceae</taxon>
        <taxon>Bremia</taxon>
    </lineage>
</organism>
<evidence type="ECO:0000313" key="1">
    <source>
        <dbReference type="EMBL" id="TDH73772.1"/>
    </source>
</evidence>
<dbReference type="RefSeq" id="XP_067823270.1">
    <property type="nucleotide sequence ID" value="XM_067965865.1"/>
</dbReference>
<comment type="caution">
    <text evidence="1">The sequence shown here is derived from an EMBL/GenBank/DDBJ whole genome shotgun (WGS) entry which is preliminary data.</text>
</comment>
<dbReference type="Proteomes" id="UP000294530">
    <property type="component" value="Unassembled WGS sequence"/>
</dbReference>
<sequence length="88" mass="10200">MKVSVCGSVLGKGFNALDGEKEPQQRLFEMKEYCASRRPPVVSRTHRAQLNARYPNDEDDFTDTWNRRARSVTHISAYEEQYCQNKGM</sequence>
<dbReference type="KEGG" id="blac:94351536"/>
<reference evidence="1 2" key="1">
    <citation type="journal article" date="2021" name="Genome Biol.">
        <title>AFLAP: assembly-free linkage analysis pipeline using k-mers from genome sequencing data.</title>
        <authorList>
            <person name="Fletcher K."/>
            <person name="Zhang L."/>
            <person name="Gil J."/>
            <person name="Han R."/>
            <person name="Cavanaugh K."/>
            <person name="Michelmore R."/>
        </authorList>
    </citation>
    <scope>NUCLEOTIDE SEQUENCE [LARGE SCALE GENOMIC DNA]</scope>
    <source>
        <strain evidence="1 2">SF5</strain>
    </source>
</reference>
<gene>
    <name evidence="1" type="ORF">CCR75_007808</name>
</gene>